<evidence type="ECO:0000256" key="6">
    <source>
        <dbReference type="ARBA" id="ARBA00022840"/>
    </source>
</evidence>
<dbReference type="PANTHER" id="PTHR43394">
    <property type="entry name" value="ATP-DEPENDENT PERMEASE MDL1, MITOCHONDRIAL"/>
    <property type="match status" value="1"/>
</dbReference>
<keyword evidence="3" id="KW-1003">Cell membrane</keyword>
<keyword evidence="6 13" id="KW-0067">ATP-binding</keyword>
<sequence length="585" mass="62440">MSRGERSPSLALLMSLARPVRGRVALLAVVVVLAQLALAAGPLLIAWGTDAALAAAQGRGELGPALVCSAVYLTAAIVGGVLSAATIKIAAGVSQSMLLDLRSRLFRHTQRLDLEFHERYTSGRVISRQTSDTEALRELLDGGVTALAGSALSMILTVVFLVTMDWPSGVVLLVALVPAVLVTRWFQQRSSVQFRRQRTASARLIVHFVEAMTGMRALQAFRRERRSSEDYTELALDYREANVESIRQFGVFDTSLTAIGNVTVALVLLVSGLRVIDGSMAIGVVLGSVMYARRFFAPLAQIGTFYNSLQSAIAALEKLSSLLAESPTVPEPTRPVGLARARGRVDFDHVEFGYGTLPAVLPDLDLHIPAGQQVALVGTTGAGKSTIAKLVARFYDVRRGSVRLDGVDLRDLASDDLRRAVVMVTQEAYLFSGSVAANIAIGNPRATRQQIEAAARAVGVHDVVMALPEGYDTPVDGRGVRLSAGQRQLVSFARAFLADPAVLVLDEATSSLDVPGERIVQEGLETLLADRTSIVIAHRLSTVMAADRVLVVEGGRIVEDGSPAELVEAGGHFAKLHEGWQATLG</sequence>
<dbReference type="InterPro" id="IPR027417">
    <property type="entry name" value="P-loop_NTPase"/>
</dbReference>
<dbReference type="PROSITE" id="PS50893">
    <property type="entry name" value="ABC_TRANSPORTER_2"/>
    <property type="match status" value="1"/>
</dbReference>
<dbReference type="PROSITE" id="PS00211">
    <property type="entry name" value="ABC_TRANSPORTER_1"/>
    <property type="match status" value="1"/>
</dbReference>
<dbReference type="CDD" id="cd18546">
    <property type="entry name" value="ABC_6TM_Rv0194_D2_like"/>
    <property type="match status" value="1"/>
</dbReference>
<dbReference type="Pfam" id="PF00664">
    <property type="entry name" value="ABC_membrane"/>
    <property type="match status" value="1"/>
</dbReference>
<comment type="caution">
    <text evidence="13">The sequence shown here is derived from an EMBL/GenBank/DDBJ whole genome shotgun (WGS) entry which is preliminary data.</text>
</comment>
<evidence type="ECO:0000256" key="8">
    <source>
        <dbReference type="ARBA" id="ARBA00023136"/>
    </source>
</evidence>
<evidence type="ECO:0000256" key="2">
    <source>
        <dbReference type="ARBA" id="ARBA00022448"/>
    </source>
</evidence>
<dbReference type="InterPro" id="IPR011527">
    <property type="entry name" value="ABC1_TM_dom"/>
</dbReference>
<dbReference type="InterPro" id="IPR017871">
    <property type="entry name" value="ABC_transporter-like_CS"/>
</dbReference>
<accession>A0A3N2D2I9</accession>
<dbReference type="GO" id="GO:0015421">
    <property type="term" value="F:ABC-type oligopeptide transporter activity"/>
    <property type="evidence" value="ECO:0007669"/>
    <property type="project" value="TreeGrafter"/>
</dbReference>
<dbReference type="OrthoDB" id="9806127at2"/>
<proteinExistence type="inferred from homology"/>
<feature type="transmembrane region" description="Helical" evidence="10">
    <location>
        <begin position="139"/>
        <end position="162"/>
    </location>
</feature>
<dbReference type="PANTHER" id="PTHR43394:SF1">
    <property type="entry name" value="ATP-BINDING CASSETTE SUB-FAMILY B MEMBER 10, MITOCHONDRIAL"/>
    <property type="match status" value="1"/>
</dbReference>
<protein>
    <submittedName>
        <fullName evidence="13">ATP-binding cassette subfamily B protein</fullName>
    </submittedName>
</protein>
<dbReference type="SMART" id="SM00382">
    <property type="entry name" value="AAA"/>
    <property type="match status" value="1"/>
</dbReference>
<comment type="similarity">
    <text evidence="9">Belongs to the ABC transporter superfamily. Lipid exporter (TC 3.A.1.106) family.</text>
</comment>
<dbReference type="InterPro" id="IPR003439">
    <property type="entry name" value="ABC_transporter-like_ATP-bd"/>
</dbReference>
<evidence type="ECO:0000313" key="13">
    <source>
        <dbReference type="EMBL" id="ROR93981.1"/>
    </source>
</evidence>
<evidence type="ECO:0000256" key="5">
    <source>
        <dbReference type="ARBA" id="ARBA00022741"/>
    </source>
</evidence>
<keyword evidence="5" id="KW-0547">Nucleotide-binding</keyword>
<evidence type="ECO:0000256" key="4">
    <source>
        <dbReference type="ARBA" id="ARBA00022692"/>
    </source>
</evidence>
<feature type="transmembrane region" description="Helical" evidence="10">
    <location>
        <begin position="275"/>
        <end position="292"/>
    </location>
</feature>
<dbReference type="GO" id="GO:0005524">
    <property type="term" value="F:ATP binding"/>
    <property type="evidence" value="ECO:0007669"/>
    <property type="project" value="UniProtKB-KW"/>
</dbReference>
<name>A0A3N2D2I9_9MICO</name>
<dbReference type="InterPro" id="IPR039421">
    <property type="entry name" value="Type_1_exporter"/>
</dbReference>
<evidence type="ECO:0000259" key="12">
    <source>
        <dbReference type="PROSITE" id="PS50929"/>
    </source>
</evidence>
<dbReference type="SUPFAM" id="SSF52540">
    <property type="entry name" value="P-loop containing nucleoside triphosphate hydrolases"/>
    <property type="match status" value="1"/>
</dbReference>
<evidence type="ECO:0000256" key="7">
    <source>
        <dbReference type="ARBA" id="ARBA00022989"/>
    </source>
</evidence>
<gene>
    <name evidence="13" type="ORF">EDD28_3410</name>
</gene>
<keyword evidence="7 10" id="KW-1133">Transmembrane helix</keyword>
<feature type="transmembrane region" description="Helical" evidence="10">
    <location>
        <begin position="168"/>
        <end position="186"/>
    </location>
</feature>
<evidence type="ECO:0000256" key="1">
    <source>
        <dbReference type="ARBA" id="ARBA00004651"/>
    </source>
</evidence>
<organism evidence="13 14">
    <name type="scientific">Salana multivorans</name>
    <dbReference type="NCBI Taxonomy" id="120377"/>
    <lineage>
        <taxon>Bacteria</taxon>
        <taxon>Bacillati</taxon>
        <taxon>Actinomycetota</taxon>
        <taxon>Actinomycetes</taxon>
        <taxon>Micrococcales</taxon>
        <taxon>Beutenbergiaceae</taxon>
        <taxon>Salana</taxon>
    </lineage>
</organism>
<reference evidence="13 14" key="1">
    <citation type="submission" date="2018-11" db="EMBL/GenBank/DDBJ databases">
        <title>Sequencing the genomes of 1000 actinobacteria strains.</title>
        <authorList>
            <person name="Klenk H.-P."/>
        </authorList>
    </citation>
    <scope>NUCLEOTIDE SEQUENCE [LARGE SCALE GENOMIC DNA]</scope>
    <source>
        <strain evidence="13 14">DSM 13521</strain>
    </source>
</reference>
<keyword evidence="8 10" id="KW-0472">Membrane</keyword>
<keyword evidence="4 10" id="KW-0812">Transmembrane</keyword>
<evidence type="ECO:0000313" key="14">
    <source>
        <dbReference type="Proteomes" id="UP000275356"/>
    </source>
</evidence>
<dbReference type="PROSITE" id="PS50929">
    <property type="entry name" value="ABC_TM1F"/>
    <property type="match status" value="1"/>
</dbReference>
<evidence type="ECO:0000256" key="9">
    <source>
        <dbReference type="ARBA" id="ARBA00061644"/>
    </source>
</evidence>
<dbReference type="RefSeq" id="WP_123740850.1">
    <property type="nucleotide sequence ID" value="NZ_CALFQU010000045.1"/>
</dbReference>
<dbReference type="FunFam" id="3.40.50.300:FF:000299">
    <property type="entry name" value="ABC transporter ATP-binding protein/permease"/>
    <property type="match status" value="1"/>
</dbReference>
<feature type="transmembrane region" description="Helical" evidence="10">
    <location>
        <begin position="63"/>
        <end position="87"/>
    </location>
</feature>
<keyword evidence="2" id="KW-0813">Transport</keyword>
<feature type="domain" description="ABC transmembrane type-1" evidence="12">
    <location>
        <begin position="25"/>
        <end position="311"/>
    </location>
</feature>
<feature type="domain" description="ABC transporter" evidence="11">
    <location>
        <begin position="345"/>
        <end position="579"/>
    </location>
</feature>
<dbReference type="Gene3D" id="3.40.50.300">
    <property type="entry name" value="P-loop containing nucleotide triphosphate hydrolases"/>
    <property type="match status" value="1"/>
</dbReference>
<comment type="subcellular location">
    <subcellularLocation>
        <location evidence="1">Cell membrane</location>
        <topology evidence="1">Multi-pass membrane protein</topology>
    </subcellularLocation>
</comment>
<evidence type="ECO:0000256" key="3">
    <source>
        <dbReference type="ARBA" id="ARBA00022475"/>
    </source>
</evidence>
<dbReference type="AlphaFoldDB" id="A0A3N2D2I9"/>
<dbReference type="SUPFAM" id="SSF90123">
    <property type="entry name" value="ABC transporter transmembrane region"/>
    <property type="match status" value="1"/>
</dbReference>
<dbReference type="Pfam" id="PF00005">
    <property type="entry name" value="ABC_tran"/>
    <property type="match status" value="1"/>
</dbReference>
<dbReference type="InterPro" id="IPR003593">
    <property type="entry name" value="AAA+_ATPase"/>
</dbReference>
<evidence type="ECO:0000256" key="10">
    <source>
        <dbReference type="SAM" id="Phobius"/>
    </source>
</evidence>
<dbReference type="EMBL" id="RKHQ01000002">
    <property type="protein sequence ID" value="ROR93981.1"/>
    <property type="molecule type" value="Genomic_DNA"/>
</dbReference>
<dbReference type="Proteomes" id="UP000275356">
    <property type="component" value="Unassembled WGS sequence"/>
</dbReference>
<keyword evidence="14" id="KW-1185">Reference proteome</keyword>
<dbReference type="Gene3D" id="1.20.1560.10">
    <property type="entry name" value="ABC transporter type 1, transmembrane domain"/>
    <property type="match status" value="1"/>
</dbReference>
<dbReference type="GO" id="GO:0005886">
    <property type="term" value="C:plasma membrane"/>
    <property type="evidence" value="ECO:0007669"/>
    <property type="project" value="UniProtKB-SubCell"/>
</dbReference>
<dbReference type="InterPro" id="IPR036640">
    <property type="entry name" value="ABC1_TM_sf"/>
</dbReference>
<evidence type="ECO:0000259" key="11">
    <source>
        <dbReference type="PROSITE" id="PS50893"/>
    </source>
</evidence>
<dbReference type="GO" id="GO:0016887">
    <property type="term" value="F:ATP hydrolysis activity"/>
    <property type="evidence" value="ECO:0007669"/>
    <property type="project" value="InterPro"/>
</dbReference>